<proteinExistence type="predicted"/>
<name>A0ACB8Q3Y7_9AGAM</name>
<sequence length="116" mass="12579">MVDTDNAKGKGEFRKLSKTMSDNNIEELEASGFWRNASTKTIRQRAAKKERSCEARPAAVHAACRQALRQALERVQGYTEPGPRPRNTSEAGPADAKGAIVAPGASVDCMSFTHCD</sequence>
<accession>A0ACB8Q3Y7</accession>
<keyword evidence="2" id="KW-1185">Reference proteome</keyword>
<dbReference type="Proteomes" id="UP000814128">
    <property type="component" value="Unassembled WGS sequence"/>
</dbReference>
<organism evidence="1 2">
    <name type="scientific">Vararia minispora EC-137</name>
    <dbReference type="NCBI Taxonomy" id="1314806"/>
    <lineage>
        <taxon>Eukaryota</taxon>
        <taxon>Fungi</taxon>
        <taxon>Dikarya</taxon>
        <taxon>Basidiomycota</taxon>
        <taxon>Agaricomycotina</taxon>
        <taxon>Agaricomycetes</taxon>
        <taxon>Russulales</taxon>
        <taxon>Lachnocladiaceae</taxon>
        <taxon>Vararia</taxon>
    </lineage>
</organism>
<comment type="caution">
    <text evidence="1">The sequence shown here is derived from an EMBL/GenBank/DDBJ whole genome shotgun (WGS) entry which is preliminary data.</text>
</comment>
<protein>
    <submittedName>
        <fullName evidence="1">Uncharacterized protein</fullName>
    </submittedName>
</protein>
<evidence type="ECO:0000313" key="2">
    <source>
        <dbReference type="Proteomes" id="UP000814128"/>
    </source>
</evidence>
<dbReference type="EMBL" id="MU274553">
    <property type="protein sequence ID" value="KAI0026448.1"/>
    <property type="molecule type" value="Genomic_DNA"/>
</dbReference>
<reference evidence="1" key="2">
    <citation type="journal article" date="2022" name="New Phytol.">
        <title>Evolutionary transition to the ectomycorrhizal habit in the genomes of a hyperdiverse lineage of mushroom-forming fungi.</title>
        <authorList>
            <person name="Looney B."/>
            <person name="Miyauchi S."/>
            <person name="Morin E."/>
            <person name="Drula E."/>
            <person name="Courty P.E."/>
            <person name="Kohler A."/>
            <person name="Kuo A."/>
            <person name="LaButti K."/>
            <person name="Pangilinan J."/>
            <person name="Lipzen A."/>
            <person name="Riley R."/>
            <person name="Andreopoulos W."/>
            <person name="He G."/>
            <person name="Johnson J."/>
            <person name="Nolan M."/>
            <person name="Tritt A."/>
            <person name="Barry K.W."/>
            <person name="Grigoriev I.V."/>
            <person name="Nagy L.G."/>
            <person name="Hibbett D."/>
            <person name="Henrissat B."/>
            <person name="Matheny P.B."/>
            <person name="Labbe J."/>
            <person name="Martin F.M."/>
        </authorList>
    </citation>
    <scope>NUCLEOTIDE SEQUENCE</scope>
    <source>
        <strain evidence="1">EC-137</strain>
    </source>
</reference>
<reference evidence="1" key="1">
    <citation type="submission" date="2021-02" db="EMBL/GenBank/DDBJ databases">
        <authorList>
            <consortium name="DOE Joint Genome Institute"/>
            <person name="Ahrendt S."/>
            <person name="Looney B.P."/>
            <person name="Miyauchi S."/>
            <person name="Morin E."/>
            <person name="Drula E."/>
            <person name="Courty P.E."/>
            <person name="Chicoki N."/>
            <person name="Fauchery L."/>
            <person name="Kohler A."/>
            <person name="Kuo A."/>
            <person name="Labutti K."/>
            <person name="Pangilinan J."/>
            <person name="Lipzen A."/>
            <person name="Riley R."/>
            <person name="Andreopoulos W."/>
            <person name="He G."/>
            <person name="Johnson J."/>
            <person name="Barry K.W."/>
            <person name="Grigoriev I.V."/>
            <person name="Nagy L."/>
            <person name="Hibbett D."/>
            <person name="Henrissat B."/>
            <person name="Matheny P.B."/>
            <person name="Labbe J."/>
            <person name="Martin F."/>
        </authorList>
    </citation>
    <scope>NUCLEOTIDE SEQUENCE</scope>
    <source>
        <strain evidence="1">EC-137</strain>
    </source>
</reference>
<evidence type="ECO:0000313" key="1">
    <source>
        <dbReference type="EMBL" id="KAI0026448.1"/>
    </source>
</evidence>
<gene>
    <name evidence="1" type="ORF">K488DRAFT_92561</name>
</gene>